<protein>
    <submittedName>
        <fullName evidence="1">Uncharacterized protein</fullName>
    </submittedName>
</protein>
<dbReference type="Proteomes" id="UP000298416">
    <property type="component" value="Unassembled WGS sequence"/>
</dbReference>
<reference evidence="1" key="2">
    <citation type="submission" date="2020-08" db="EMBL/GenBank/DDBJ databases">
        <title>Plant Genome Project.</title>
        <authorList>
            <person name="Zhang R.-G."/>
        </authorList>
    </citation>
    <scope>NUCLEOTIDE SEQUENCE</scope>
    <source>
        <strain evidence="1">Huo1</strain>
        <tissue evidence="1">Leaf</tissue>
    </source>
</reference>
<accession>A0A8X8YKG0</accession>
<dbReference type="AlphaFoldDB" id="A0A8X8YKG0"/>
<keyword evidence="2" id="KW-1185">Reference proteome</keyword>
<organism evidence="1">
    <name type="scientific">Salvia splendens</name>
    <name type="common">Scarlet sage</name>
    <dbReference type="NCBI Taxonomy" id="180675"/>
    <lineage>
        <taxon>Eukaryota</taxon>
        <taxon>Viridiplantae</taxon>
        <taxon>Streptophyta</taxon>
        <taxon>Embryophyta</taxon>
        <taxon>Tracheophyta</taxon>
        <taxon>Spermatophyta</taxon>
        <taxon>Magnoliopsida</taxon>
        <taxon>eudicotyledons</taxon>
        <taxon>Gunneridae</taxon>
        <taxon>Pentapetalae</taxon>
        <taxon>asterids</taxon>
        <taxon>lamiids</taxon>
        <taxon>Lamiales</taxon>
        <taxon>Lamiaceae</taxon>
        <taxon>Nepetoideae</taxon>
        <taxon>Mentheae</taxon>
        <taxon>Salviinae</taxon>
        <taxon>Salvia</taxon>
        <taxon>Salvia subgen. Calosphace</taxon>
        <taxon>core Calosphace</taxon>
    </lineage>
</organism>
<comment type="caution">
    <text evidence="1">The sequence shown here is derived from an EMBL/GenBank/DDBJ whole genome shotgun (WGS) entry which is preliminary data.</text>
</comment>
<gene>
    <name evidence="1" type="ORF">SASPL_105088</name>
</gene>
<proteinExistence type="predicted"/>
<reference evidence="1" key="1">
    <citation type="submission" date="2018-01" db="EMBL/GenBank/DDBJ databases">
        <authorList>
            <person name="Mao J.F."/>
        </authorList>
    </citation>
    <scope>NUCLEOTIDE SEQUENCE</scope>
    <source>
        <strain evidence="1">Huo1</strain>
        <tissue evidence="1">Leaf</tissue>
    </source>
</reference>
<sequence>MSRSLFLRIVDAVKEHDDCFMQRSDGTRRLGLSSLQKVVSTRKPELEEQTLVPTIEEAWRRCRRCPSRDPTCPYTPNTTHTPPRTLCLRKYASTSQPMMHGISDSGAQTNDPKHAPLDMFPTQHGTNERGVAAANAAIPQRGLSLRHVPLGPKGPYCGLASGRQVHASLLAGILT</sequence>
<evidence type="ECO:0000313" key="1">
    <source>
        <dbReference type="EMBL" id="KAG6433474.1"/>
    </source>
</evidence>
<dbReference type="EMBL" id="PNBA02000002">
    <property type="protein sequence ID" value="KAG6433474.1"/>
    <property type="molecule type" value="Genomic_DNA"/>
</dbReference>
<name>A0A8X8YKG0_SALSN</name>
<evidence type="ECO:0000313" key="2">
    <source>
        <dbReference type="Proteomes" id="UP000298416"/>
    </source>
</evidence>